<dbReference type="InterPro" id="IPR000390">
    <property type="entry name" value="Small_drug/metabolite_transptr"/>
</dbReference>
<dbReference type="FunFam" id="1.10.3730.20:FF:000001">
    <property type="entry name" value="Quaternary ammonium compound resistance transporter SugE"/>
    <property type="match status" value="1"/>
</dbReference>
<keyword evidence="6 10" id="KW-0472">Membrane</keyword>
<evidence type="ECO:0000256" key="7">
    <source>
        <dbReference type="ARBA" id="ARBA00038151"/>
    </source>
</evidence>
<keyword evidence="2" id="KW-0813">Transport</keyword>
<dbReference type="RefSeq" id="WP_123211841.1">
    <property type="nucleotide sequence ID" value="NZ_RJVO01000004.1"/>
</dbReference>
<keyword evidence="3" id="KW-1003">Cell membrane</keyword>
<evidence type="ECO:0000256" key="6">
    <source>
        <dbReference type="ARBA" id="ARBA00023136"/>
    </source>
</evidence>
<dbReference type="Gene3D" id="1.10.3730.20">
    <property type="match status" value="1"/>
</dbReference>
<dbReference type="Proteomes" id="UP000282106">
    <property type="component" value="Unassembled WGS sequence"/>
</dbReference>
<evidence type="ECO:0000256" key="3">
    <source>
        <dbReference type="ARBA" id="ARBA00022475"/>
    </source>
</evidence>
<feature type="transmembrane region" description="Helical" evidence="10">
    <location>
        <begin position="84"/>
        <end position="102"/>
    </location>
</feature>
<dbReference type="GO" id="GO:0005886">
    <property type="term" value="C:plasma membrane"/>
    <property type="evidence" value="ECO:0007669"/>
    <property type="project" value="UniProtKB-SubCell"/>
</dbReference>
<evidence type="ECO:0000256" key="10">
    <source>
        <dbReference type="SAM" id="Phobius"/>
    </source>
</evidence>
<dbReference type="InterPro" id="IPR037185">
    <property type="entry name" value="EmrE-like"/>
</dbReference>
<dbReference type="Pfam" id="PF00893">
    <property type="entry name" value="Multi_Drug_Res"/>
    <property type="match status" value="1"/>
</dbReference>
<keyword evidence="5 10" id="KW-1133">Transmembrane helix</keyword>
<feature type="transmembrane region" description="Helical" evidence="10">
    <location>
        <begin position="59"/>
        <end position="78"/>
    </location>
</feature>
<evidence type="ECO:0000256" key="5">
    <source>
        <dbReference type="ARBA" id="ARBA00022989"/>
    </source>
</evidence>
<comment type="caution">
    <text evidence="11">The sequence shown here is derived from an EMBL/GenBank/DDBJ whole genome shotgun (WGS) entry which is preliminary data.</text>
</comment>
<dbReference type="FunCoup" id="A0A3N0VAA7">
    <property type="interactions" value="131"/>
</dbReference>
<dbReference type="NCBIfam" id="NF008512">
    <property type="entry name" value="PRK11431.1"/>
    <property type="match status" value="1"/>
</dbReference>
<protein>
    <recommendedName>
        <fullName evidence="8">Guanidinium exporter</fullName>
    </recommendedName>
</protein>
<dbReference type="PANTHER" id="PTHR30561:SF0">
    <property type="entry name" value="GUANIDINIUM EXPORTER"/>
    <property type="match status" value="1"/>
</dbReference>
<dbReference type="GO" id="GO:0022857">
    <property type="term" value="F:transmembrane transporter activity"/>
    <property type="evidence" value="ECO:0007669"/>
    <property type="project" value="InterPro"/>
</dbReference>
<evidence type="ECO:0000256" key="2">
    <source>
        <dbReference type="ARBA" id="ARBA00022448"/>
    </source>
</evidence>
<name>A0A3N0VAA7_9GAMM</name>
<dbReference type="PANTHER" id="PTHR30561">
    <property type="entry name" value="SMR FAMILY PROTON-DEPENDENT DRUG EFFLUX TRANSPORTER SUGE"/>
    <property type="match status" value="1"/>
</dbReference>
<dbReference type="AlphaFoldDB" id="A0A3N0VAA7"/>
<keyword evidence="12" id="KW-1185">Reference proteome</keyword>
<evidence type="ECO:0000313" key="11">
    <source>
        <dbReference type="EMBL" id="ROH89544.1"/>
    </source>
</evidence>
<dbReference type="InParanoid" id="A0A3N0VAA7"/>
<evidence type="ECO:0000313" key="12">
    <source>
        <dbReference type="Proteomes" id="UP000282106"/>
    </source>
</evidence>
<keyword evidence="4 9" id="KW-0812">Transmembrane</keyword>
<proteinExistence type="inferred from homology"/>
<sequence>MAWALLVLAGLLEIVWALGLKHTEGFSRLWPSLWTLAAMAASFGLLSLALKSLPVGTGYAVWVGIGAVGTAIVGIVWLGEPANAGRLVSLGLILVGIVGLKLSTPS</sequence>
<evidence type="ECO:0000256" key="1">
    <source>
        <dbReference type="ARBA" id="ARBA00004651"/>
    </source>
</evidence>
<comment type="similarity">
    <text evidence="7">Belongs to the drug/metabolite transporter (DMT) superfamily. Small multidrug resistance (SMR) (TC 2.A.7.1) family. Gdx/SugE subfamily.</text>
</comment>
<comment type="subcellular location">
    <subcellularLocation>
        <location evidence="1 9">Cell membrane</location>
        <topology evidence="1 9">Multi-pass membrane protein</topology>
    </subcellularLocation>
</comment>
<gene>
    <name evidence="11" type="primary">sugE</name>
    <name evidence="11" type="ORF">ED208_10470</name>
</gene>
<feature type="transmembrane region" description="Helical" evidence="10">
    <location>
        <begin position="33"/>
        <end position="50"/>
    </location>
</feature>
<dbReference type="GO" id="GO:1990961">
    <property type="term" value="P:xenobiotic detoxification by transmembrane export across the plasma membrane"/>
    <property type="evidence" value="ECO:0007669"/>
    <property type="project" value="UniProtKB-ARBA"/>
</dbReference>
<dbReference type="SUPFAM" id="SSF103481">
    <property type="entry name" value="Multidrug resistance efflux transporter EmrE"/>
    <property type="match status" value="1"/>
</dbReference>
<organism evidence="11 12">
    <name type="scientific">Stagnimonas aquatica</name>
    <dbReference type="NCBI Taxonomy" id="2689987"/>
    <lineage>
        <taxon>Bacteria</taxon>
        <taxon>Pseudomonadati</taxon>
        <taxon>Pseudomonadota</taxon>
        <taxon>Gammaproteobacteria</taxon>
        <taxon>Nevskiales</taxon>
        <taxon>Nevskiaceae</taxon>
        <taxon>Stagnimonas</taxon>
    </lineage>
</organism>
<reference evidence="11 12" key="1">
    <citation type="submission" date="2018-10" db="EMBL/GenBank/DDBJ databases">
        <authorList>
            <person name="Chen W.-M."/>
        </authorList>
    </citation>
    <scope>NUCLEOTIDE SEQUENCE [LARGE SCALE GENOMIC DNA]</scope>
    <source>
        <strain evidence="11 12">THS-13</strain>
    </source>
</reference>
<dbReference type="InterPro" id="IPR045324">
    <property type="entry name" value="Small_multidrug_res"/>
</dbReference>
<evidence type="ECO:0000256" key="8">
    <source>
        <dbReference type="ARBA" id="ARBA00039168"/>
    </source>
</evidence>
<dbReference type="EMBL" id="RJVO01000004">
    <property type="protein sequence ID" value="ROH89544.1"/>
    <property type="molecule type" value="Genomic_DNA"/>
</dbReference>
<accession>A0A3N0VAA7</accession>
<evidence type="ECO:0000256" key="4">
    <source>
        <dbReference type="ARBA" id="ARBA00022692"/>
    </source>
</evidence>
<evidence type="ECO:0000256" key="9">
    <source>
        <dbReference type="RuleBase" id="RU003942"/>
    </source>
</evidence>